<keyword evidence="1" id="KW-0472">Membrane</keyword>
<gene>
    <name evidence="2" type="ORF">KTS37_08515</name>
</gene>
<accession>A0AA41G084</accession>
<dbReference type="EMBL" id="JAHQXE010000002">
    <property type="protein sequence ID" value="MBV0901830.1"/>
    <property type="molecule type" value="Genomic_DNA"/>
</dbReference>
<comment type="caution">
    <text evidence="2">The sequence shown here is derived from an EMBL/GenBank/DDBJ whole genome shotgun (WGS) entry which is preliminary data.</text>
</comment>
<keyword evidence="1" id="KW-0812">Transmembrane</keyword>
<proteinExistence type="predicted"/>
<organism evidence="2 3">
    <name type="scientific">Haloarcula salina</name>
    <dbReference type="NCBI Taxonomy" id="1429914"/>
    <lineage>
        <taxon>Archaea</taxon>
        <taxon>Methanobacteriati</taxon>
        <taxon>Methanobacteriota</taxon>
        <taxon>Stenosarchaea group</taxon>
        <taxon>Halobacteria</taxon>
        <taxon>Halobacteriales</taxon>
        <taxon>Haloarculaceae</taxon>
        <taxon>Haloarcula</taxon>
    </lineage>
</organism>
<dbReference type="AlphaFoldDB" id="A0AA41G084"/>
<reference evidence="2" key="1">
    <citation type="submission" date="2021-06" db="EMBL/GenBank/DDBJ databases">
        <title>New haloarchaea isolates fom saline soil.</title>
        <authorList>
            <person name="Duran-Viseras A."/>
            <person name="Sanchez-Porro C.S."/>
            <person name="Ventosa A."/>
        </authorList>
    </citation>
    <scope>NUCLEOTIDE SEQUENCE</scope>
    <source>
        <strain evidence="2">JCM 18369</strain>
    </source>
</reference>
<dbReference type="Proteomes" id="UP001166304">
    <property type="component" value="Unassembled WGS sequence"/>
</dbReference>
<evidence type="ECO:0000313" key="3">
    <source>
        <dbReference type="Proteomes" id="UP001166304"/>
    </source>
</evidence>
<keyword evidence="3" id="KW-1185">Reference proteome</keyword>
<keyword evidence="1" id="KW-1133">Transmembrane helix</keyword>
<name>A0AA41G084_9EURY</name>
<feature type="transmembrane region" description="Helical" evidence="1">
    <location>
        <begin position="53"/>
        <end position="74"/>
    </location>
</feature>
<evidence type="ECO:0000313" key="2">
    <source>
        <dbReference type="EMBL" id="MBV0901830.1"/>
    </source>
</evidence>
<sequence>MAGNIIADISGITGYALMIILGMAIWVGVPIANTVFGTHIMTDLIMVFNDYPIYMYRGLGGGLMGLGTISYIGFRFT</sequence>
<feature type="transmembrane region" description="Helical" evidence="1">
    <location>
        <begin position="12"/>
        <end position="33"/>
    </location>
</feature>
<evidence type="ECO:0000256" key="1">
    <source>
        <dbReference type="SAM" id="Phobius"/>
    </source>
</evidence>
<dbReference type="RefSeq" id="WP_162413020.1">
    <property type="nucleotide sequence ID" value="NZ_JAHQXE010000002.1"/>
</dbReference>
<protein>
    <submittedName>
        <fullName evidence="2">Uncharacterized protein</fullName>
    </submittedName>
</protein>